<proteinExistence type="inferred from homology"/>
<protein>
    <submittedName>
        <fullName evidence="6">GFA family protein</fullName>
    </submittedName>
</protein>
<keyword evidence="2" id="KW-0479">Metal-binding</keyword>
<dbReference type="Gene3D" id="3.90.1590.10">
    <property type="entry name" value="glutathione-dependent formaldehyde- activating enzyme (gfa)"/>
    <property type="match status" value="1"/>
</dbReference>
<accession>A0A9X3YJ20</accession>
<gene>
    <name evidence="6" type="ORF">OD750_012115</name>
</gene>
<evidence type="ECO:0000259" key="5">
    <source>
        <dbReference type="PROSITE" id="PS51891"/>
    </source>
</evidence>
<comment type="similarity">
    <text evidence="1">Belongs to the Gfa family.</text>
</comment>
<dbReference type="EMBL" id="JAOVZO020000017">
    <property type="protein sequence ID" value="MDC8013284.1"/>
    <property type="molecule type" value="Genomic_DNA"/>
</dbReference>
<reference evidence="6" key="1">
    <citation type="submission" date="2023-02" db="EMBL/GenBank/DDBJ databases">
        <title>Tahibacter soli sp. nov. isolated from soil.</title>
        <authorList>
            <person name="Baek J.H."/>
            <person name="Lee J.K."/>
            <person name="Choi D.G."/>
            <person name="Jeon C.O."/>
        </authorList>
    </citation>
    <scope>NUCLEOTIDE SEQUENCE</scope>
    <source>
        <strain evidence="6">BL</strain>
    </source>
</reference>
<dbReference type="PANTHER" id="PTHR33337:SF40">
    <property type="entry name" value="CENP-V_GFA DOMAIN-CONTAINING PROTEIN-RELATED"/>
    <property type="match status" value="1"/>
</dbReference>
<name>A0A9X3YJ20_9GAMM</name>
<dbReference type="GO" id="GO:0016846">
    <property type="term" value="F:carbon-sulfur lyase activity"/>
    <property type="evidence" value="ECO:0007669"/>
    <property type="project" value="InterPro"/>
</dbReference>
<sequence>MSTSTDIACACGDVRVRLEGAPDIAFYCHCDDCQAVSGGAYVSVALFPKSAVTVLRGTLETWKLRALPRHRCARCGIQVFAEVTAFDQIGVNGARLPPGVSKPAFHIQCRYAVNPVVDDLPHYADAPTDFGGSGNTIGW</sequence>
<dbReference type="GO" id="GO:0046872">
    <property type="term" value="F:metal ion binding"/>
    <property type="evidence" value="ECO:0007669"/>
    <property type="project" value="UniProtKB-KW"/>
</dbReference>
<evidence type="ECO:0000313" key="7">
    <source>
        <dbReference type="Proteomes" id="UP001139971"/>
    </source>
</evidence>
<dbReference type="Proteomes" id="UP001139971">
    <property type="component" value="Unassembled WGS sequence"/>
</dbReference>
<evidence type="ECO:0000256" key="1">
    <source>
        <dbReference type="ARBA" id="ARBA00005495"/>
    </source>
</evidence>
<dbReference type="InterPro" id="IPR011057">
    <property type="entry name" value="Mss4-like_sf"/>
</dbReference>
<dbReference type="InterPro" id="IPR006913">
    <property type="entry name" value="CENP-V/GFA"/>
</dbReference>
<keyword evidence="7" id="KW-1185">Reference proteome</keyword>
<comment type="caution">
    <text evidence="6">The sequence shown here is derived from an EMBL/GenBank/DDBJ whole genome shotgun (WGS) entry which is preliminary data.</text>
</comment>
<evidence type="ECO:0000256" key="2">
    <source>
        <dbReference type="ARBA" id="ARBA00022723"/>
    </source>
</evidence>
<evidence type="ECO:0000313" key="6">
    <source>
        <dbReference type="EMBL" id="MDC8013284.1"/>
    </source>
</evidence>
<feature type="domain" description="CENP-V/GFA" evidence="5">
    <location>
        <begin position="4"/>
        <end position="129"/>
    </location>
</feature>
<evidence type="ECO:0000256" key="3">
    <source>
        <dbReference type="ARBA" id="ARBA00022833"/>
    </source>
</evidence>
<dbReference type="Pfam" id="PF04828">
    <property type="entry name" value="GFA"/>
    <property type="match status" value="1"/>
</dbReference>
<organism evidence="6 7">
    <name type="scientific">Tahibacter soli</name>
    <dbReference type="NCBI Taxonomy" id="2983605"/>
    <lineage>
        <taxon>Bacteria</taxon>
        <taxon>Pseudomonadati</taxon>
        <taxon>Pseudomonadota</taxon>
        <taxon>Gammaproteobacteria</taxon>
        <taxon>Lysobacterales</taxon>
        <taxon>Rhodanobacteraceae</taxon>
        <taxon>Tahibacter</taxon>
    </lineage>
</organism>
<dbReference type="PANTHER" id="PTHR33337">
    <property type="entry name" value="GFA DOMAIN-CONTAINING PROTEIN"/>
    <property type="match status" value="1"/>
</dbReference>
<dbReference type="PROSITE" id="PS51891">
    <property type="entry name" value="CENP_V_GFA"/>
    <property type="match status" value="1"/>
</dbReference>
<evidence type="ECO:0000256" key="4">
    <source>
        <dbReference type="ARBA" id="ARBA00023239"/>
    </source>
</evidence>
<dbReference type="RefSeq" id="WP_263545494.1">
    <property type="nucleotide sequence ID" value="NZ_JAOVZO020000017.1"/>
</dbReference>
<keyword evidence="4" id="KW-0456">Lyase</keyword>
<dbReference type="SUPFAM" id="SSF51316">
    <property type="entry name" value="Mss4-like"/>
    <property type="match status" value="1"/>
</dbReference>
<dbReference type="AlphaFoldDB" id="A0A9X3YJ20"/>
<keyword evidence="3" id="KW-0862">Zinc</keyword>